<dbReference type="Proteomes" id="UP000315003">
    <property type="component" value="Chromosome"/>
</dbReference>
<evidence type="ECO:0000313" key="2">
    <source>
        <dbReference type="EMBL" id="QDT60742.1"/>
    </source>
</evidence>
<proteinExistence type="predicted"/>
<feature type="compositionally biased region" description="Low complexity" evidence="1">
    <location>
        <begin position="59"/>
        <end position="70"/>
    </location>
</feature>
<name>A0A517SX72_9BACT</name>
<organism evidence="2 3">
    <name type="scientific">Stieleria bergensis</name>
    <dbReference type="NCBI Taxonomy" id="2528025"/>
    <lineage>
        <taxon>Bacteria</taxon>
        <taxon>Pseudomonadati</taxon>
        <taxon>Planctomycetota</taxon>
        <taxon>Planctomycetia</taxon>
        <taxon>Pirellulales</taxon>
        <taxon>Pirellulaceae</taxon>
        <taxon>Stieleria</taxon>
    </lineage>
</organism>
<evidence type="ECO:0000313" key="3">
    <source>
        <dbReference type="Proteomes" id="UP000315003"/>
    </source>
</evidence>
<dbReference type="RefSeq" id="WP_145273886.1">
    <property type="nucleotide sequence ID" value="NZ_CP036272.1"/>
</dbReference>
<reference evidence="2 3" key="1">
    <citation type="submission" date="2019-02" db="EMBL/GenBank/DDBJ databases">
        <title>Deep-cultivation of Planctomycetes and their phenomic and genomic characterization uncovers novel biology.</title>
        <authorList>
            <person name="Wiegand S."/>
            <person name="Jogler M."/>
            <person name="Boedeker C."/>
            <person name="Pinto D."/>
            <person name="Vollmers J."/>
            <person name="Rivas-Marin E."/>
            <person name="Kohn T."/>
            <person name="Peeters S.H."/>
            <person name="Heuer A."/>
            <person name="Rast P."/>
            <person name="Oberbeckmann S."/>
            <person name="Bunk B."/>
            <person name="Jeske O."/>
            <person name="Meyerdierks A."/>
            <person name="Storesund J.E."/>
            <person name="Kallscheuer N."/>
            <person name="Luecker S."/>
            <person name="Lage O.M."/>
            <person name="Pohl T."/>
            <person name="Merkel B.J."/>
            <person name="Hornburger P."/>
            <person name="Mueller R.-W."/>
            <person name="Bruemmer F."/>
            <person name="Labrenz M."/>
            <person name="Spormann A.M."/>
            <person name="Op den Camp H."/>
            <person name="Overmann J."/>
            <person name="Amann R."/>
            <person name="Jetten M.S.M."/>
            <person name="Mascher T."/>
            <person name="Medema M.H."/>
            <person name="Devos D.P."/>
            <person name="Kaster A.-K."/>
            <person name="Ovreas L."/>
            <person name="Rohde M."/>
            <person name="Galperin M.Y."/>
            <person name="Jogler C."/>
        </authorList>
    </citation>
    <scope>NUCLEOTIDE SEQUENCE [LARGE SCALE GENOMIC DNA]</scope>
    <source>
        <strain evidence="2 3">SV_7m_r</strain>
    </source>
</reference>
<dbReference type="OrthoDB" id="8212403at2"/>
<protein>
    <submittedName>
        <fullName evidence="2">Uncharacterized protein</fullName>
    </submittedName>
</protein>
<evidence type="ECO:0000256" key="1">
    <source>
        <dbReference type="SAM" id="MobiDB-lite"/>
    </source>
</evidence>
<gene>
    <name evidence="2" type="ORF">SV7mr_32680</name>
</gene>
<feature type="region of interest" description="Disordered" evidence="1">
    <location>
        <begin position="53"/>
        <end position="74"/>
    </location>
</feature>
<accession>A0A517SX72</accession>
<sequence>MNVKIPTSITSSKRTLAVFLFLAFSLTTLSPTSLFAQLPLGGDVDRARANWTPVRKRPQQASQPAIQQASKSNQLSKAGAVTLSAAPTRATTRQASSQQAVSKHAATRIPLTDPVKPQVRQTAQQVPVPMELPAEAIVPGTVVSESVSYGYGCDAIGCDTLGCDGIGCDSIGCDSMGCGDGCGCKLCGEIPSSRAWRPAVTFSLPQDGWFKLEGLAMKVDGMGMPPLVTSSPSGTAQADAGVLGLPTTTILVGNHEEFDNGFDGARIDLGFWFDRCHTWGMGMDMFRLSEASHRESFTSTGNPILARPFFNSLTGNEDANLLAFDDNANLSITGQVSVEMESFLRGGGFYFRKAMGCEEGRRRFFRIGRYDNFCSRSDFRFGYRYMDLAEQITIADSIVSTSSVAPGQMSTLDVFRTENQFNGLDLAVHHRVIRGFWSFEGLVRLGVGNTLQKVRIDGSTTSTDQFNATTTEQGGLLALSSNIGNYTQDEFSVVPEINLTLGYQLTERLKATIGYTGIYWSNVVRPGQHISLDVNPDLLPPPIPTNGALRPEFAWDTTDYWAQGLHYGLEFRW</sequence>
<dbReference type="Pfam" id="PF07585">
    <property type="entry name" value="BBP7"/>
    <property type="match status" value="1"/>
</dbReference>
<dbReference type="InterPro" id="IPR011446">
    <property type="entry name" value="BBP7"/>
</dbReference>
<dbReference type="EMBL" id="CP036272">
    <property type="protein sequence ID" value="QDT60742.1"/>
    <property type="molecule type" value="Genomic_DNA"/>
</dbReference>
<dbReference type="AlphaFoldDB" id="A0A517SX72"/>
<keyword evidence="3" id="KW-1185">Reference proteome</keyword>